<dbReference type="RefSeq" id="XP_020899535.1">
    <property type="nucleotide sequence ID" value="XM_021043876.2"/>
</dbReference>
<dbReference type="InterPro" id="IPR036188">
    <property type="entry name" value="FAD/NAD-bd_sf"/>
</dbReference>
<dbReference type="EnsemblMetazoa" id="XM_021043876.2">
    <property type="protein sequence ID" value="XP_020899535.1"/>
    <property type="gene ID" value="LOC110238230"/>
</dbReference>
<accession>A0A913X675</accession>
<evidence type="ECO:0000256" key="9">
    <source>
        <dbReference type="ARBA" id="ARBA00048412"/>
    </source>
</evidence>
<keyword evidence="3" id="KW-0274">FAD</keyword>
<dbReference type="GO" id="GO:0004174">
    <property type="term" value="F:electron-transferring-flavoprotein dehydrogenase activity"/>
    <property type="evidence" value="ECO:0007669"/>
    <property type="project" value="TreeGrafter"/>
</dbReference>
<comment type="cofactor">
    <cofactor evidence="5">
        <name>6-hydroxy-FAD</name>
        <dbReference type="ChEBI" id="CHEBI:60470"/>
    </cofactor>
</comment>
<evidence type="ECO:0000256" key="8">
    <source>
        <dbReference type="ARBA" id="ARBA00042318"/>
    </source>
</evidence>
<comment type="catalytic activity">
    <reaction evidence="10">
        <text>ubiquinone-10 + NADH + H(+) = ubiquinol-10 + NAD(+)</text>
        <dbReference type="Rhea" id="RHEA:61984"/>
        <dbReference type="ChEBI" id="CHEBI:15378"/>
        <dbReference type="ChEBI" id="CHEBI:46245"/>
        <dbReference type="ChEBI" id="CHEBI:57540"/>
        <dbReference type="ChEBI" id="CHEBI:57945"/>
        <dbReference type="ChEBI" id="CHEBI:64183"/>
    </reaction>
    <physiologicalReaction direction="left-to-right" evidence="10">
        <dbReference type="Rhea" id="RHEA:61985"/>
    </physiologicalReaction>
</comment>
<comment type="catalytic activity">
    <reaction evidence="12">
        <text>menaquinone-4 + NADH + H(+) = menaquinol-4 + NAD(+)</text>
        <dbReference type="Rhea" id="RHEA:74079"/>
        <dbReference type="ChEBI" id="CHEBI:15378"/>
        <dbReference type="ChEBI" id="CHEBI:57540"/>
        <dbReference type="ChEBI" id="CHEBI:57945"/>
        <dbReference type="ChEBI" id="CHEBI:78277"/>
        <dbReference type="ChEBI" id="CHEBI:193091"/>
    </reaction>
    <physiologicalReaction direction="left-to-right" evidence="12">
        <dbReference type="Rhea" id="RHEA:74080"/>
    </physiologicalReaction>
</comment>
<reference evidence="15" key="1">
    <citation type="submission" date="2022-11" db="UniProtKB">
        <authorList>
            <consortium name="EnsemblMetazoa"/>
        </authorList>
    </citation>
    <scope>IDENTIFICATION</scope>
</reference>
<dbReference type="PRINTS" id="PR00368">
    <property type="entry name" value="FADPNR"/>
</dbReference>
<evidence type="ECO:0000313" key="15">
    <source>
        <dbReference type="EnsemblMetazoa" id="XP_020899535.1"/>
    </source>
</evidence>
<dbReference type="Pfam" id="PF07992">
    <property type="entry name" value="Pyr_redox_2"/>
    <property type="match status" value="1"/>
</dbReference>
<evidence type="ECO:0000256" key="7">
    <source>
        <dbReference type="ARBA" id="ARBA00041541"/>
    </source>
</evidence>
<dbReference type="GeneID" id="110238230"/>
<evidence type="ECO:0000256" key="5">
    <source>
        <dbReference type="ARBA" id="ARBA00037027"/>
    </source>
</evidence>
<feature type="domain" description="FAD/NAD(P)-binding" evidence="14">
    <location>
        <begin position="118"/>
        <end position="338"/>
    </location>
</feature>
<name>A0A913X675_EXADI</name>
<comment type="catalytic activity">
    <reaction evidence="9">
        <text>menadione + NADH + H(+) = menadiol + NAD(+)</text>
        <dbReference type="Rhea" id="RHEA:69695"/>
        <dbReference type="ChEBI" id="CHEBI:6746"/>
        <dbReference type="ChEBI" id="CHEBI:15378"/>
        <dbReference type="ChEBI" id="CHEBI:28869"/>
        <dbReference type="ChEBI" id="CHEBI:57540"/>
        <dbReference type="ChEBI" id="CHEBI:57945"/>
    </reaction>
    <physiologicalReaction direction="left-to-right" evidence="9">
        <dbReference type="Rhea" id="RHEA:69696"/>
    </physiologicalReaction>
</comment>
<keyword evidence="16" id="KW-1185">Reference proteome</keyword>
<evidence type="ECO:0000256" key="11">
    <source>
        <dbReference type="ARBA" id="ARBA00049275"/>
    </source>
</evidence>
<dbReference type="InterPro" id="IPR023753">
    <property type="entry name" value="FAD/NAD-binding_dom"/>
</dbReference>
<dbReference type="FunFam" id="3.50.50.100:FF:000006">
    <property type="entry name" value="apoptosis-inducing factor 2"/>
    <property type="match status" value="1"/>
</dbReference>
<evidence type="ECO:0000256" key="4">
    <source>
        <dbReference type="ARBA" id="ARBA00023002"/>
    </source>
</evidence>
<dbReference type="PANTHER" id="PTHR43735:SF3">
    <property type="entry name" value="FERROPTOSIS SUPPRESSOR PROTEIN 1"/>
    <property type="match status" value="1"/>
</dbReference>
<evidence type="ECO:0000256" key="13">
    <source>
        <dbReference type="ARBA" id="ARBA00057036"/>
    </source>
</evidence>
<evidence type="ECO:0000256" key="12">
    <source>
        <dbReference type="ARBA" id="ARBA00049479"/>
    </source>
</evidence>
<evidence type="ECO:0000256" key="10">
    <source>
        <dbReference type="ARBA" id="ARBA00049236"/>
    </source>
</evidence>
<dbReference type="PANTHER" id="PTHR43735">
    <property type="entry name" value="APOPTOSIS-INDUCING FACTOR 1"/>
    <property type="match status" value="1"/>
</dbReference>
<dbReference type="OrthoDB" id="3244603at2759"/>
<evidence type="ECO:0000259" key="14">
    <source>
        <dbReference type="Pfam" id="PF07992"/>
    </source>
</evidence>
<sequence>MWASKLKTFTPYLSFGVVATGTSYLVFRTIRKVNVAHASAVHTPVKTFAETRVVVVGGGYAGMNLAQKIKKNCQLTLIDARDSFHHNMGAQRSASEPGYIKKCLIPFEPTFGDKFKRGKVVGINVQQQTVTLASGETIPYDDLVIATGTTGKFPSKLPVDTSASEAIARYEDMVAKVQKAQDIVLIGGGAVGVELSGDIKEDYKEKEVTLIHPREIIVNDRVSESFQNTVKERLKTLGVKTMLGERVTNLPEIREKGYLNVTVKTDKGSEKKADLVIECTGLKVNSEAYKDSFGDKMDELGRLKVDEYLGVEGVPNVYAIGDCTSTPEIKLARLAEAQSTYMSKNLQAKHEGKEMTVYKMEEGKSFIISAGRSGGAVQMGNWVFGDWLSRTIKGNSVFTPMQWKAMGQEMPK</sequence>
<evidence type="ECO:0000313" key="16">
    <source>
        <dbReference type="Proteomes" id="UP000887567"/>
    </source>
</evidence>
<comment type="catalytic activity">
    <reaction evidence="11">
        <text>phylloquinone + NADH + H(+) = phylloquinol + NAD(+)</text>
        <dbReference type="Rhea" id="RHEA:74075"/>
        <dbReference type="ChEBI" id="CHEBI:15378"/>
        <dbReference type="ChEBI" id="CHEBI:18067"/>
        <dbReference type="ChEBI" id="CHEBI:28433"/>
        <dbReference type="ChEBI" id="CHEBI:57540"/>
        <dbReference type="ChEBI" id="CHEBI:57945"/>
    </reaction>
    <physiologicalReaction direction="left-to-right" evidence="11">
        <dbReference type="Rhea" id="RHEA:74076"/>
    </physiologicalReaction>
</comment>
<evidence type="ECO:0000256" key="6">
    <source>
        <dbReference type="ARBA" id="ARBA00040253"/>
    </source>
</evidence>
<dbReference type="OMA" id="WRSKYEK"/>
<dbReference type="AlphaFoldDB" id="A0A913X675"/>
<dbReference type="Proteomes" id="UP000887567">
    <property type="component" value="Unplaced"/>
</dbReference>
<dbReference type="KEGG" id="epa:110238230"/>
<evidence type="ECO:0000256" key="1">
    <source>
        <dbReference type="ARBA" id="ARBA00006442"/>
    </source>
</evidence>
<evidence type="ECO:0000256" key="2">
    <source>
        <dbReference type="ARBA" id="ARBA00022630"/>
    </source>
</evidence>
<dbReference type="SUPFAM" id="SSF51905">
    <property type="entry name" value="FAD/NAD(P)-binding domain"/>
    <property type="match status" value="1"/>
</dbReference>
<keyword evidence="2" id="KW-0285">Flavoprotein</keyword>
<dbReference type="GO" id="GO:0005737">
    <property type="term" value="C:cytoplasm"/>
    <property type="evidence" value="ECO:0007669"/>
    <property type="project" value="TreeGrafter"/>
</dbReference>
<dbReference type="GO" id="GO:0050660">
    <property type="term" value="F:flavin adenine dinucleotide binding"/>
    <property type="evidence" value="ECO:0007669"/>
    <property type="project" value="TreeGrafter"/>
</dbReference>
<comment type="similarity">
    <text evidence="1">Belongs to the FAD-dependent oxidoreductase family.</text>
</comment>
<protein>
    <recommendedName>
        <fullName evidence="6">Ferroptosis suppressor protein 1</fullName>
    </recommendedName>
    <alternativeName>
        <fullName evidence="7">Apoptosis-inducing factor homologous mitochondrion-associated inducer of death</fullName>
    </alternativeName>
    <alternativeName>
        <fullName evidence="8">p53-responsive gene 3 protein</fullName>
    </alternativeName>
</protein>
<comment type="function">
    <text evidence="13">Putative FAD-dependent oxidoreductase.</text>
</comment>
<dbReference type="Gene3D" id="3.50.50.100">
    <property type="match status" value="1"/>
</dbReference>
<evidence type="ECO:0000256" key="3">
    <source>
        <dbReference type="ARBA" id="ARBA00022827"/>
    </source>
</evidence>
<keyword evidence="4" id="KW-0560">Oxidoreductase</keyword>
<organism evidence="15 16">
    <name type="scientific">Exaiptasia diaphana</name>
    <name type="common">Tropical sea anemone</name>
    <name type="synonym">Aiptasia pulchella</name>
    <dbReference type="NCBI Taxonomy" id="2652724"/>
    <lineage>
        <taxon>Eukaryota</taxon>
        <taxon>Metazoa</taxon>
        <taxon>Cnidaria</taxon>
        <taxon>Anthozoa</taxon>
        <taxon>Hexacorallia</taxon>
        <taxon>Actiniaria</taxon>
        <taxon>Aiptasiidae</taxon>
        <taxon>Exaiptasia</taxon>
    </lineage>
</organism>
<proteinExistence type="inferred from homology"/>